<keyword evidence="15" id="KW-0137">Centromere</keyword>
<evidence type="ECO:0000256" key="12">
    <source>
        <dbReference type="ARBA" id="ARBA00023212"/>
    </source>
</evidence>
<keyword evidence="12" id="KW-0206">Cytoskeleton</keyword>
<dbReference type="AlphaFoldDB" id="A0A4T0FMQ5"/>
<evidence type="ECO:0000256" key="1">
    <source>
        <dbReference type="ARBA" id="ARBA00004123"/>
    </source>
</evidence>
<evidence type="ECO:0000256" key="16">
    <source>
        <dbReference type="ARBA" id="ARBA00044179"/>
    </source>
</evidence>
<evidence type="ECO:0000256" key="5">
    <source>
        <dbReference type="ARBA" id="ARBA00022454"/>
    </source>
</evidence>
<evidence type="ECO:0000256" key="2">
    <source>
        <dbReference type="ARBA" id="ARBA00004186"/>
    </source>
</evidence>
<dbReference type="PANTHER" id="PTHR28017">
    <property type="entry name" value="DASH COMPLEX SUBUNIT DAD3"/>
    <property type="match status" value="1"/>
</dbReference>
<keyword evidence="7" id="KW-0132">Cell division</keyword>
<proteinExistence type="inferred from homology"/>
<dbReference type="GO" id="GO:0072686">
    <property type="term" value="C:mitotic spindle"/>
    <property type="evidence" value="ECO:0007669"/>
    <property type="project" value="InterPro"/>
</dbReference>
<keyword evidence="10" id="KW-0159">Chromosome partition</keyword>
<gene>
    <name evidence="18" type="ORF">E3P99_01953</name>
</gene>
<evidence type="ECO:0000313" key="19">
    <source>
        <dbReference type="Proteomes" id="UP000310189"/>
    </source>
</evidence>
<dbReference type="Proteomes" id="UP000310189">
    <property type="component" value="Unassembled WGS sequence"/>
</dbReference>
<dbReference type="GO" id="GO:0005874">
    <property type="term" value="C:microtubule"/>
    <property type="evidence" value="ECO:0007669"/>
    <property type="project" value="UniProtKB-KW"/>
</dbReference>
<keyword evidence="14" id="KW-0131">Cell cycle</keyword>
<evidence type="ECO:0000256" key="6">
    <source>
        <dbReference type="ARBA" id="ARBA00022490"/>
    </source>
</evidence>
<evidence type="ECO:0000256" key="14">
    <source>
        <dbReference type="ARBA" id="ARBA00023306"/>
    </source>
</evidence>
<keyword evidence="11" id="KW-0995">Kinetochore</keyword>
<evidence type="ECO:0000256" key="15">
    <source>
        <dbReference type="ARBA" id="ARBA00023328"/>
    </source>
</evidence>
<comment type="caution">
    <text evidence="18">The sequence shown here is derived from an EMBL/GenBank/DDBJ whole genome shotgun (WGS) entry which is preliminary data.</text>
</comment>
<keyword evidence="5" id="KW-0158">Chromosome</keyword>
<evidence type="ECO:0000256" key="9">
    <source>
        <dbReference type="ARBA" id="ARBA00022776"/>
    </source>
</evidence>
<evidence type="ECO:0000256" key="4">
    <source>
        <dbReference type="ARBA" id="ARBA00006277"/>
    </source>
</evidence>
<dbReference type="GO" id="GO:0008608">
    <property type="term" value="P:attachment of spindle microtubules to kinetochore"/>
    <property type="evidence" value="ECO:0007669"/>
    <property type="project" value="InterPro"/>
</dbReference>
<dbReference type="InterPro" id="IPR013965">
    <property type="entry name" value="DASH_Dad3"/>
</dbReference>
<evidence type="ECO:0000313" key="18">
    <source>
        <dbReference type="EMBL" id="TIA89671.1"/>
    </source>
</evidence>
<dbReference type="GO" id="GO:0051010">
    <property type="term" value="F:microtubule plus-end binding"/>
    <property type="evidence" value="ECO:0007669"/>
    <property type="project" value="TreeGrafter"/>
</dbReference>
<sequence>MDENNINELENAVLGEYTQIAQTMRRFNQVCKELSQNPNEQLLVQLRQLEQKMGLVLTLYKASVWSVIMDEQQQQQQQQQ</sequence>
<keyword evidence="6" id="KW-0963">Cytoplasm</keyword>
<evidence type="ECO:0000256" key="17">
    <source>
        <dbReference type="ARBA" id="ARBA00044305"/>
    </source>
</evidence>
<dbReference type="OrthoDB" id="2443965at2759"/>
<evidence type="ECO:0000256" key="8">
    <source>
        <dbReference type="ARBA" id="ARBA00022701"/>
    </source>
</evidence>
<keyword evidence="9" id="KW-0498">Mitosis</keyword>
<evidence type="ECO:0000256" key="3">
    <source>
        <dbReference type="ARBA" id="ARBA00004629"/>
    </source>
</evidence>
<reference evidence="18 19" key="1">
    <citation type="submission" date="2019-03" db="EMBL/GenBank/DDBJ databases">
        <title>Sequencing 23 genomes of Wallemia ichthyophaga.</title>
        <authorList>
            <person name="Gostincar C."/>
        </authorList>
    </citation>
    <scope>NUCLEOTIDE SEQUENCE [LARGE SCALE GENOMIC DNA]</scope>
    <source>
        <strain evidence="18 19">EXF-5753</strain>
    </source>
</reference>
<comment type="subcellular location">
    <subcellularLocation>
        <location evidence="3">Chromosome</location>
        <location evidence="3">Centromere</location>
        <location evidence="3">Kinetochore</location>
    </subcellularLocation>
    <subcellularLocation>
        <location evidence="2">Cytoplasm</location>
        <location evidence="2">Cytoskeleton</location>
        <location evidence="2">Spindle</location>
    </subcellularLocation>
    <subcellularLocation>
        <location evidence="1">Nucleus</location>
    </subcellularLocation>
</comment>
<keyword evidence="8" id="KW-0493">Microtubule</keyword>
<keyword evidence="13" id="KW-0539">Nucleus</keyword>
<comment type="similarity">
    <text evidence="4">Belongs to the DASH complex DAD3 family.</text>
</comment>
<keyword evidence="19" id="KW-1185">Reference proteome</keyword>
<evidence type="ECO:0000256" key="7">
    <source>
        <dbReference type="ARBA" id="ARBA00022618"/>
    </source>
</evidence>
<dbReference type="GO" id="GO:0051301">
    <property type="term" value="P:cell division"/>
    <property type="evidence" value="ECO:0007669"/>
    <property type="project" value="UniProtKB-KW"/>
</dbReference>
<evidence type="ECO:0000256" key="11">
    <source>
        <dbReference type="ARBA" id="ARBA00022838"/>
    </source>
</evidence>
<dbReference type="GO" id="GO:0042729">
    <property type="term" value="C:DASH complex"/>
    <property type="evidence" value="ECO:0007669"/>
    <property type="project" value="InterPro"/>
</dbReference>
<evidence type="ECO:0000256" key="10">
    <source>
        <dbReference type="ARBA" id="ARBA00022829"/>
    </source>
</evidence>
<name>A0A4T0FMQ5_9BASI</name>
<dbReference type="Pfam" id="PF08656">
    <property type="entry name" value="DASH_Dad3"/>
    <property type="match status" value="1"/>
</dbReference>
<accession>A0A4T0FMQ5</accession>
<organism evidence="18 19">
    <name type="scientific">Wallemia hederae</name>
    <dbReference type="NCBI Taxonomy" id="1540922"/>
    <lineage>
        <taxon>Eukaryota</taxon>
        <taxon>Fungi</taxon>
        <taxon>Dikarya</taxon>
        <taxon>Basidiomycota</taxon>
        <taxon>Wallemiomycotina</taxon>
        <taxon>Wallemiomycetes</taxon>
        <taxon>Wallemiales</taxon>
        <taxon>Wallemiaceae</taxon>
        <taxon>Wallemia</taxon>
    </lineage>
</organism>
<dbReference type="EMBL" id="SPNW01000025">
    <property type="protein sequence ID" value="TIA89671.1"/>
    <property type="molecule type" value="Genomic_DNA"/>
</dbReference>
<evidence type="ECO:0000256" key="13">
    <source>
        <dbReference type="ARBA" id="ARBA00023242"/>
    </source>
</evidence>
<dbReference type="PANTHER" id="PTHR28017:SF1">
    <property type="entry name" value="DASH COMPLEX SUBUNIT DAD3"/>
    <property type="match status" value="1"/>
</dbReference>
<protein>
    <recommendedName>
        <fullName evidence="16">DASH complex subunit DAD3</fullName>
    </recommendedName>
    <alternativeName>
        <fullName evidence="17">Outer kinetochore protein DAD3</fullName>
    </alternativeName>
</protein>